<dbReference type="AlphaFoldDB" id="A0A6J6BNV7"/>
<protein>
    <recommendedName>
        <fullName evidence="3">phosphopyruvate hydratase</fullName>
        <ecNumber evidence="3">4.2.1.11</ecNumber>
    </recommendedName>
</protein>
<dbReference type="PIRSF" id="PIRSF001400">
    <property type="entry name" value="Enolase"/>
    <property type="match status" value="1"/>
</dbReference>
<name>A0A6J6BNV7_9ZZZZ</name>
<dbReference type="InterPro" id="IPR020810">
    <property type="entry name" value="Enolase_C"/>
</dbReference>
<organism evidence="9">
    <name type="scientific">freshwater metagenome</name>
    <dbReference type="NCBI Taxonomy" id="449393"/>
    <lineage>
        <taxon>unclassified sequences</taxon>
        <taxon>metagenomes</taxon>
        <taxon>ecological metagenomes</taxon>
    </lineage>
</organism>
<dbReference type="EC" id="4.2.1.11" evidence="3"/>
<feature type="domain" description="Enolase N-terminal" evidence="8">
    <location>
        <begin position="3"/>
        <end position="136"/>
    </location>
</feature>
<feature type="domain" description="Enolase C-terminal TIM barrel" evidence="7">
    <location>
        <begin position="141"/>
        <end position="424"/>
    </location>
</feature>
<dbReference type="Gene3D" id="3.30.390.10">
    <property type="entry name" value="Enolase-like, N-terminal domain"/>
    <property type="match status" value="1"/>
</dbReference>
<evidence type="ECO:0000256" key="2">
    <source>
        <dbReference type="ARBA" id="ARBA00009604"/>
    </source>
</evidence>
<evidence type="ECO:0000259" key="8">
    <source>
        <dbReference type="SMART" id="SM01193"/>
    </source>
</evidence>
<reference evidence="9" key="1">
    <citation type="submission" date="2020-05" db="EMBL/GenBank/DDBJ databases">
        <authorList>
            <person name="Chiriac C."/>
            <person name="Salcher M."/>
            <person name="Ghai R."/>
            <person name="Kavagutti S V."/>
        </authorList>
    </citation>
    <scope>NUCLEOTIDE SEQUENCE</scope>
</reference>
<dbReference type="SFLD" id="SFLDG00178">
    <property type="entry name" value="enolase"/>
    <property type="match status" value="1"/>
</dbReference>
<dbReference type="PANTHER" id="PTHR11902:SF1">
    <property type="entry name" value="ENOLASE"/>
    <property type="match status" value="1"/>
</dbReference>
<dbReference type="SUPFAM" id="SSF51604">
    <property type="entry name" value="Enolase C-terminal domain-like"/>
    <property type="match status" value="1"/>
</dbReference>
<dbReference type="GO" id="GO:0000015">
    <property type="term" value="C:phosphopyruvate hydratase complex"/>
    <property type="evidence" value="ECO:0007669"/>
    <property type="project" value="InterPro"/>
</dbReference>
<dbReference type="UniPathway" id="UPA00109">
    <property type="reaction ID" value="UER00187"/>
</dbReference>
<comment type="similarity">
    <text evidence="2">Belongs to the enolase family.</text>
</comment>
<comment type="pathway">
    <text evidence="1">Carbohydrate degradation; glycolysis; pyruvate from D-glyceraldehyde 3-phosphate: step 4/5.</text>
</comment>
<evidence type="ECO:0000256" key="5">
    <source>
        <dbReference type="ARBA" id="ARBA00023152"/>
    </source>
</evidence>
<dbReference type="GO" id="GO:0004634">
    <property type="term" value="F:phosphopyruvate hydratase activity"/>
    <property type="evidence" value="ECO:0007669"/>
    <property type="project" value="UniProtKB-EC"/>
</dbReference>
<evidence type="ECO:0000259" key="7">
    <source>
        <dbReference type="SMART" id="SM01192"/>
    </source>
</evidence>
<sequence length="424" mass="45564">MSIKNLVGYQVLDSRGRPTVAVTLTLSDGSIHTARVPSGASTGAHEAKELRDIDTKFAEKFYGGKSVYQAVENINSVIAPRLKGHRPIPLATDGILVELDHTPDHHLLGANALLAVSIAVAKAAAHTAGLSLARYFQPEGKLLIPMPMVNILSGGAHANRTIDIQDVLVLPNGATSFTEALSWIVAIRELAASKGAKAGAITHLIADEGGLGIAFPTIDNALEFVTGCIKEVGLEPGKQVSLAIDVASTQFFDGDKYKLTALGREFSREEFVAFISKLVGDHPILSIEDPFAEDDWQSWSEFMKSAPKHLQVLGDDLFTTNLGRLQRGIDESSANAILIKANQNGLVTSTQKVLTTAQANNFKTVVSARSGETEDSWLADLATGWRASQIKVGSTHGADRTAKWNRLLELEATENCEFAKPFQF</sequence>
<dbReference type="SMART" id="SM01192">
    <property type="entry name" value="Enolase_C"/>
    <property type="match status" value="1"/>
</dbReference>
<dbReference type="SFLD" id="SFLDS00001">
    <property type="entry name" value="Enolase"/>
    <property type="match status" value="1"/>
</dbReference>
<dbReference type="InterPro" id="IPR029017">
    <property type="entry name" value="Enolase-like_N"/>
</dbReference>
<accession>A0A6J6BNV7</accession>
<dbReference type="GO" id="GO:0000287">
    <property type="term" value="F:magnesium ion binding"/>
    <property type="evidence" value="ECO:0007669"/>
    <property type="project" value="InterPro"/>
</dbReference>
<keyword evidence="4" id="KW-0460">Magnesium</keyword>
<evidence type="ECO:0000256" key="3">
    <source>
        <dbReference type="ARBA" id="ARBA00012058"/>
    </source>
</evidence>
<gene>
    <name evidence="9" type="ORF">UFOPK1425_00540</name>
</gene>
<dbReference type="SUPFAM" id="SSF54826">
    <property type="entry name" value="Enolase N-terminal domain-like"/>
    <property type="match status" value="1"/>
</dbReference>
<proteinExistence type="inferred from homology"/>
<dbReference type="InterPro" id="IPR020811">
    <property type="entry name" value="Enolase_N"/>
</dbReference>
<dbReference type="Pfam" id="PF00113">
    <property type="entry name" value="Enolase_C"/>
    <property type="match status" value="1"/>
</dbReference>
<keyword evidence="6" id="KW-0456">Lyase</keyword>
<keyword evidence="5" id="KW-0324">Glycolysis</keyword>
<dbReference type="SFLD" id="SFLDF00002">
    <property type="entry name" value="enolase"/>
    <property type="match status" value="1"/>
</dbReference>
<evidence type="ECO:0000256" key="6">
    <source>
        <dbReference type="ARBA" id="ARBA00023239"/>
    </source>
</evidence>
<dbReference type="InterPro" id="IPR000941">
    <property type="entry name" value="Enolase"/>
</dbReference>
<dbReference type="EMBL" id="CAEZSJ010000083">
    <property type="protein sequence ID" value="CAB4540751.1"/>
    <property type="molecule type" value="Genomic_DNA"/>
</dbReference>
<dbReference type="InterPro" id="IPR036849">
    <property type="entry name" value="Enolase-like_C_sf"/>
</dbReference>
<dbReference type="PRINTS" id="PR00148">
    <property type="entry name" value="ENOLASE"/>
</dbReference>
<evidence type="ECO:0000256" key="4">
    <source>
        <dbReference type="ARBA" id="ARBA00022842"/>
    </source>
</evidence>
<evidence type="ECO:0000256" key="1">
    <source>
        <dbReference type="ARBA" id="ARBA00005031"/>
    </source>
</evidence>
<dbReference type="GO" id="GO:0006096">
    <property type="term" value="P:glycolytic process"/>
    <property type="evidence" value="ECO:0007669"/>
    <property type="project" value="UniProtKB-UniPathway"/>
</dbReference>
<evidence type="ECO:0000313" key="9">
    <source>
        <dbReference type="EMBL" id="CAB4540751.1"/>
    </source>
</evidence>
<dbReference type="Pfam" id="PF03952">
    <property type="entry name" value="Enolase_N"/>
    <property type="match status" value="1"/>
</dbReference>
<dbReference type="PANTHER" id="PTHR11902">
    <property type="entry name" value="ENOLASE"/>
    <property type="match status" value="1"/>
</dbReference>
<dbReference type="Gene3D" id="3.20.20.120">
    <property type="entry name" value="Enolase-like C-terminal domain"/>
    <property type="match status" value="1"/>
</dbReference>
<dbReference type="HAMAP" id="MF_00318">
    <property type="entry name" value="Enolase"/>
    <property type="match status" value="1"/>
</dbReference>
<dbReference type="SMART" id="SM01193">
    <property type="entry name" value="Enolase_N"/>
    <property type="match status" value="1"/>
</dbReference>